<dbReference type="EMBL" id="CYXT01000014">
    <property type="protein sequence ID" value="CUM99765.1"/>
    <property type="molecule type" value="Genomic_DNA"/>
</dbReference>
<dbReference type="AlphaFoldDB" id="A0A173TCU2"/>
<protein>
    <submittedName>
        <fullName evidence="1">Uncharacterized protein</fullName>
    </submittedName>
</protein>
<sequence length="90" mass="10881">MLLKKGIRSVMQNFDDHIGSKTSECGKDGHCFWMDESRNNDQLEVRLPMWDHLILCFWNVRVQKQISRRRYAQKGYNHEKNNKVPVLWEF</sequence>
<accession>A0A173TCU2</accession>
<reference evidence="1 2" key="1">
    <citation type="submission" date="2015-09" db="EMBL/GenBank/DDBJ databases">
        <authorList>
            <consortium name="Pathogen Informatics"/>
        </authorList>
    </citation>
    <scope>NUCLEOTIDE SEQUENCE [LARGE SCALE GENOMIC DNA]</scope>
    <source>
        <strain evidence="1 2">2789STDY5608868</strain>
    </source>
</reference>
<gene>
    <name evidence="1" type="ORF">ERS852425_01948</name>
</gene>
<organism evidence="1 2">
    <name type="scientific">Anaerostipes hadrus</name>
    <dbReference type="NCBI Taxonomy" id="649756"/>
    <lineage>
        <taxon>Bacteria</taxon>
        <taxon>Bacillati</taxon>
        <taxon>Bacillota</taxon>
        <taxon>Clostridia</taxon>
        <taxon>Lachnospirales</taxon>
        <taxon>Lachnospiraceae</taxon>
        <taxon>Anaerostipes</taxon>
    </lineage>
</organism>
<dbReference type="Proteomes" id="UP000095598">
    <property type="component" value="Unassembled WGS sequence"/>
</dbReference>
<evidence type="ECO:0000313" key="1">
    <source>
        <dbReference type="EMBL" id="CUM99765.1"/>
    </source>
</evidence>
<evidence type="ECO:0000313" key="2">
    <source>
        <dbReference type="Proteomes" id="UP000095598"/>
    </source>
</evidence>
<name>A0A173TCU2_ANAHA</name>
<proteinExistence type="predicted"/>